<proteinExistence type="predicted"/>
<comment type="caution">
    <text evidence="2">The sequence shown here is derived from an EMBL/GenBank/DDBJ whole genome shotgun (WGS) entry which is preliminary data.</text>
</comment>
<dbReference type="RefSeq" id="WP_263955016.1">
    <property type="nucleotide sequence ID" value="NZ_JAOYFC010000006.1"/>
</dbReference>
<evidence type="ECO:0000313" key="2">
    <source>
        <dbReference type="EMBL" id="MCV6826044.1"/>
    </source>
</evidence>
<organism evidence="2 3">
    <name type="scientific">Halocynthiibacter halioticoli</name>
    <dbReference type="NCBI Taxonomy" id="2986804"/>
    <lineage>
        <taxon>Bacteria</taxon>
        <taxon>Pseudomonadati</taxon>
        <taxon>Pseudomonadota</taxon>
        <taxon>Alphaproteobacteria</taxon>
        <taxon>Rhodobacterales</taxon>
        <taxon>Paracoccaceae</taxon>
        <taxon>Halocynthiibacter</taxon>
    </lineage>
</organism>
<accession>A0AAE3J1P4</accession>
<dbReference type="AlphaFoldDB" id="A0AAE3J1P4"/>
<evidence type="ECO:0000313" key="3">
    <source>
        <dbReference type="Proteomes" id="UP001208041"/>
    </source>
</evidence>
<keyword evidence="3" id="KW-1185">Reference proteome</keyword>
<feature type="coiled-coil region" evidence="1">
    <location>
        <begin position="89"/>
        <end position="123"/>
    </location>
</feature>
<evidence type="ECO:0000256" key="1">
    <source>
        <dbReference type="SAM" id="Coils"/>
    </source>
</evidence>
<keyword evidence="1" id="KW-0175">Coiled coil</keyword>
<name>A0AAE3J1P4_9RHOB</name>
<protein>
    <submittedName>
        <fullName evidence="2">Uncharacterized protein</fullName>
    </submittedName>
</protein>
<reference evidence="2" key="1">
    <citation type="submission" date="2022-10" db="EMBL/GenBank/DDBJ databases">
        <authorList>
            <person name="Yue Y."/>
        </authorList>
    </citation>
    <scope>NUCLEOTIDE SEQUENCE</scope>
    <source>
        <strain evidence="2">Z654</strain>
    </source>
</reference>
<dbReference type="Proteomes" id="UP001208041">
    <property type="component" value="Unassembled WGS sequence"/>
</dbReference>
<sequence>MFKRRDKKNAPARVAVYYDAFTAPPRYRYYRKKQILYWLGFRLALWVLHAPENAPRKYTSFRSGLLCPIETVKVKRLRVSDEDKIKKGLADIRRVNADLRDKLTEAKEEIAELRKSIQEGSDD</sequence>
<dbReference type="EMBL" id="JAOYFC010000006">
    <property type="protein sequence ID" value="MCV6826044.1"/>
    <property type="molecule type" value="Genomic_DNA"/>
</dbReference>
<gene>
    <name evidence="2" type="ORF">OH136_15885</name>
</gene>